<evidence type="ECO:0000313" key="2">
    <source>
        <dbReference type="Proteomes" id="UP000273307"/>
    </source>
</evidence>
<keyword evidence="2" id="KW-1185">Reference proteome</keyword>
<dbReference type="EMBL" id="UPHP01000140">
    <property type="protein sequence ID" value="VBA43581.1"/>
    <property type="molecule type" value="Genomic_DNA"/>
</dbReference>
<dbReference type="InterPro" id="IPR043519">
    <property type="entry name" value="NT_sf"/>
</dbReference>
<protein>
    <submittedName>
        <fullName evidence="1">Uncharacterized protein</fullName>
    </submittedName>
</protein>
<dbReference type="Gene3D" id="3.30.460.40">
    <property type="match status" value="1"/>
</dbReference>
<accession>A0A498QE31</accession>
<gene>
    <name evidence="1" type="ORF">LAUMK136_05167</name>
</gene>
<proteinExistence type="predicted"/>
<dbReference type="AlphaFoldDB" id="A0A498QE31"/>
<dbReference type="Proteomes" id="UP000273307">
    <property type="component" value="Unassembled WGS sequence"/>
</dbReference>
<dbReference type="SUPFAM" id="SSF81301">
    <property type="entry name" value="Nucleotidyltransferase"/>
    <property type="match status" value="1"/>
</dbReference>
<sequence length="217" mass="23041">MPTTSAGYALATMTIPEAPDTNSRTGGAEYAGLREALRNAASALKKHGPRFALAGSYALWAYGAPEPSHDVDIVVAETDVAAAATTLADAGFCMQRPPEDWLLKARSGKWVVDVLHRVNGEPVDSAVLDGAEERVVLAIPMPVLPPTTVFIQKLRALTEHHCNFADLLPGARAVREQLDWCRIEKATGDNEFAAAFLMLAGRLGLRGPDGCPHCAGG</sequence>
<reference evidence="1 2" key="1">
    <citation type="submission" date="2018-09" db="EMBL/GenBank/DDBJ databases">
        <authorList>
            <person name="Tagini F."/>
        </authorList>
    </citation>
    <scope>NUCLEOTIDE SEQUENCE [LARGE SCALE GENOMIC DNA]</scope>
    <source>
        <strain evidence="1 2">MK136</strain>
    </source>
</reference>
<name>A0A498QE31_9MYCO</name>
<evidence type="ECO:0000313" key="1">
    <source>
        <dbReference type="EMBL" id="VBA43581.1"/>
    </source>
</evidence>
<organism evidence="1 2">
    <name type="scientific">Mycobacterium attenuatum</name>
    <dbReference type="NCBI Taxonomy" id="2341086"/>
    <lineage>
        <taxon>Bacteria</taxon>
        <taxon>Bacillati</taxon>
        <taxon>Actinomycetota</taxon>
        <taxon>Actinomycetes</taxon>
        <taxon>Mycobacteriales</taxon>
        <taxon>Mycobacteriaceae</taxon>
        <taxon>Mycobacterium</taxon>
    </lineage>
</organism>